<dbReference type="AlphaFoldDB" id="A0A5C4J0L0"/>
<keyword evidence="2" id="KW-1185">Reference proteome</keyword>
<sequence>MTAGWADLGECVRSYSTHVFTGTRARRSLSHQPLGKLALAGADDDPYPLPGLPALFSAIAADDLRPDTLLHETASRIVKITGVDISMKRDRARSLR</sequence>
<comment type="caution">
    <text evidence="1">The sequence shown here is derived from an EMBL/GenBank/DDBJ whole genome shotgun (WGS) entry which is preliminary data.</text>
</comment>
<proteinExistence type="predicted"/>
<dbReference type="Proteomes" id="UP000309174">
    <property type="component" value="Unassembled WGS sequence"/>
</dbReference>
<protein>
    <submittedName>
        <fullName evidence="1">Uncharacterized protein</fullName>
    </submittedName>
</protein>
<accession>A0A5C4J0L0</accession>
<evidence type="ECO:0000313" key="2">
    <source>
        <dbReference type="Proteomes" id="UP000309174"/>
    </source>
</evidence>
<reference evidence="1 2" key="1">
    <citation type="submission" date="2019-05" db="EMBL/GenBank/DDBJ databases">
        <title>Draft genome sequence of Actinomadura sp. 14C53.</title>
        <authorList>
            <person name="Saricaoglu S."/>
            <person name="Isik K."/>
        </authorList>
    </citation>
    <scope>NUCLEOTIDE SEQUENCE [LARGE SCALE GENOMIC DNA]</scope>
    <source>
        <strain evidence="1 2">14C53</strain>
    </source>
</reference>
<evidence type="ECO:0000313" key="1">
    <source>
        <dbReference type="EMBL" id="TMQ89861.1"/>
    </source>
</evidence>
<dbReference type="EMBL" id="VCKW01000358">
    <property type="protein sequence ID" value="TMQ89861.1"/>
    <property type="molecule type" value="Genomic_DNA"/>
</dbReference>
<name>A0A5C4J0L0_9ACTN</name>
<gene>
    <name evidence="1" type="ORF">ETD83_37985</name>
</gene>
<dbReference type="RefSeq" id="WP_138650037.1">
    <property type="nucleotide sequence ID" value="NZ_VCKW01000358.1"/>
</dbReference>
<organism evidence="1 2">
    <name type="scientific">Actinomadura soli</name>
    <dbReference type="NCBI Taxonomy" id="2508997"/>
    <lineage>
        <taxon>Bacteria</taxon>
        <taxon>Bacillati</taxon>
        <taxon>Actinomycetota</taxon>
        <taxon>Actinomycetes</taxon>
        <taxon>Streptosporangiales</taxon>
        <taxon>Thermomonosporaceae</taxon>
        <taxon>Actinomadura</taxon>
    </lineage>
</organism>